<name>A0AAD5N5M8_PARTN</name>
<proteinExistence type="predicted"/>
<protein>
    <submittedName>
        <fullName evidence="1">Uncharacterized protein</fullName>
    </submittedName>
</protein>
<sequence>MTKKLSVNLSITCVYTKKDLCPNVELPEEQVANGRKVKRKLYESENIPKGQLPTPCCTYNDTLEMTVPLLACLKGTHHLFESASRISLHYFEVLFYVE</sequence>
<dbReference type="AlphaFoldDB" id="A0AAD5N5M8"/>
<evidence type="ECO:0000313" key="2">
    <source>
        <dbReference type="Proteomes" id="UP001196413"/>
    </source>
</evidence>
<gene>
    <name evidence="1" type="ORF">KIN20_020146</name>
</gene>
<keyword evidence="2" id="KW-1185">Reference proteome</keyword>
<evidence type="ECO:0000313" key="1">
    <source>
        <dbReference type="EMBL" id="KAJ1361006.1"/>
    </source>
</evidence>
<accession>A0AAD5N5M8</accession>
<reference evidence="1" key="1">
    <citation type="submission" date="2021-06" db="EMBL/GenBank/DDBJ databases">
        <title>Parelaphostrongylus tenuis whole genome reference sequence.</title>
        <authorList>
            <person name="Garwood T.J."/>
            <person name="Larsen P.A."/>
            <person name="Fountain-Jones N.M."/>
            <person name="Garbe J.R."/>
            <person name="Macchietto M.G."/>
            <person name="Kania S.A."/>
            <person name="Gerhold R.W."/>
            <person name="Richards J.E."/>
            <person name="Wolf T.M."/>
        </authorList>
    </citation>
    <scope>NUCLEOTIDE SEQUENCE</scope>
    <source>
        <strain evidence="1">MNPRO001-30</strain>
        <tissue evidence="1">Meninges</tissue>
    </source>
</reference>
<dbReference type="EMBL" id="JAHQIW010004073">
    <property type="protein sequence ID" value="KAJ1361006.1"/>
    <property type="molecule type" value="Genomic_DNA"/>
</dbReference>
<organism evidence="1 2">
    <name type="scientific">Parelaphostrongylus tenuis</name>
    <name type="common">Meningeal worm</name>
    <dbReference type="NCBI Taxonomy" id="148309"/>
    <lineage>
        <taxon>Eukaryota</taxon>
        <taxon>Metazoa</taxon>
        <taxon>Ecdysozoa</taxon>
        <taxon>Nematoda</taxon>
        <taxon>Chromadorea</taxon>
        <taxon>Rhabditida</taxon>
        <taxon>Rhabditina</taxon>
        <taxon>Rhabditomorpha</taxon>
        <taxon>Strongyloidea</taxon>
        <taxon>Metastrongylidae</taxon>
        <taxon>Parelaphostrongylus</taxon>
    </lineage>
</organism>
<comment type="caution">
    <text evidence="1">The sequence shown here is derived from an EMBL/GenBank/DDBJ whole genome shotgun (WGS) entry which is preliminary data.</text>
</comment>
<dbReference type="Proteomes" id="UP001196413">
    <property type="component" value="Unassembled WGS sequence"/>
</dbReference>